<feature type="region of interest" description="Disordered" evidence="1">
    <location>
        <begin position="137"/>
        <end position="351"/>
    </location>
</feature>
<feature type="compositionally biased region" description="Gly residues" evidence="1">
    <location>
        <begin position="217"/>
        <end position="226"/>
    </location>
</feature>
<reference evidence="3" key="1">
    <citation type="journal article" date="2013" name="Nature">
        <title>Pan genome of the phytoplankton Emiliania underpins its global distribution.</title>
        <authorList>
            <person name="Read B.A."/>
            <person name="Kegel J."/>
            <person name="Klute M.J."/>
            <person name="Kuo A."/>
            <person name="Lefebvre S.C."/>
            <person name="Maumus F."/>
            <person name="Mayer C."/>
            <person name="Miller J."/>
            <person name="Monier A."/>
            <person name="Salamov A."/>
            <person name="Young J."/>
            <person name="Aguilar M."/>
            <person name="Claverie J.M."/>
            <person name="Frickenhaus S."/>
            <person name="Gonzalez K."/>
            <person name="Herman E.K."/>
            <person name="Lin Y.C."/>
            <person name="Napier J."/>
            <person name="Ogata H."/>
            <person name="Sarno A.F."/>
            <person name="Shmutz J."/>
            <person name="Schroeder D."/>
            <person name="de Vargas C."/>
            <person name="Verret F."/>
            <person name="von Dassow P."/>
            <person name="Valentin K."/>
            <person name="Van de Peer Y."/>
            <person name="Wheeler G."/>
            <person name="Dacks J.B."/>
            <person name="Delwiche C.F."/>
            <person name="Dyhrman S.T."/>
            <person name="Glockner G."/>
            <person name="John U."/>
            <person name="Richards T."/>
            <person name="Worden A.Z."/>
            <person name="Zhang X."/>
            <person name="Grigoriev I.V."/>
            <person name="Allen A.E."/>
            <person name="Bidle K."/>
            <person name="Borodovsky M."/>
            <person name="Bowler C."/>
            <person name="Brownlee C."/>
            <person name="Cock J.M."/>
            <person name="Elias M."/>
            <person name="Gladyshev V.N."/>
            <person name="Groth M."/>
            <person name="Guda C."/>
            <person name="Hadaegh A."/>
            <person name="Iglesias-Rodriguez M.D."/>
            <person name="Jenkins J."/>
            <person name="Jones B.M."/>
            <person name="Lawson T."/>
            <person name="Leese F."/>
            <person name="Lindquist E."/>
            <person name="Lobanov A."/>
            <person name="Lomsadze A."/>
            <person name="Malik S.B."/>
            <person name="Marsh M.E."/>
            <person name="Mackinder L."/>
            <person name="Mock T."/>
            <person name="Mueller-Roeber B."/>
            <person name="Pagarete A."/>
            <person name="Parker M."/>
            <person name="Probert I."/>
            <person name="Quesneville H."/>
            <person name="Raines C."/>
            <person name="Rensing S.A."/>
            <person name="Riano-Pachon D.M."/>
            <person name="Richier S."/>
            <person name="Rokitta S."/>
            <person name="Shiraiwa Y."/>
            <person name="Soanes D.M."/>
            <person name="van der Giezen M."/>
            <person name="Wahlund T.M."/>
            <person name="Williams B."/>
            <person name="Wilson W."/>
            <person name="Wolfe G."/>
            <person name="Wurch L.L."/>
        </authorList>
    </citation>
    <scope>NUCLEOTIDE SEQUENCE</scope>
</reference>
<dbReference type="EnsemblProtists" id="EOD15391">
    <property type="protein sequence ID" value="EOD15391"/>
    <property type="gene ID" value="EMIHUDRAFT_436821"/>
</dbReference>
<name>A0A0D3IVV6_EMIH1</name>
<feature type="compositionally biased region" description="Gly residues" evidence="1">
    <location>
        <begin position="386"/>
        <end position="398"/>
    </location>
</feature>
<feature type="compositionally biased region" description="Low complexity" evidence="1">
    <location>
        <begin position="168"/>
        <end position="181"/>
    </location>
</feature>
<dbReference type="HOGENOM" id="CLU_592425_0_0_1"/>
<dbReference type="KEGG" id="ehx:EMIHUDRAFT_436821"/>
<keyword evidence="3" id="KW-1185">Reference proteome</keyword>
<feature type="compositionally biased region" description="Low complexity" evidence="1">
    <location>
        <begin position="320"/>
        <end position="341"/>
    </location>
</feature>
<evidence type="ECO:0000256" key="1">
    <source>
        <dbReference type="SAM" id="MobiDB-lite"/>
    </source>
</evidence>
<evidence type="ECO:0000313" key="2">
    <source>
        <dbReference type="EnsemblProtists" id="EOD15391"/>
    </source>
</evidence>
<dbReference type="PaxDb" id="2903-EOD15391"/>
<feature type="compositionally biased region" description="Gly residues" evidence="1">
    <location>
        <begin position="261"/>
        <end position="280"/>
    </location>
</feature>
<reference evidence="2" key="2">
    <citation type="submission" date="2024-10" db="UniProtKB">
        <authorList>
            <consortium name="EnsemblProtists"/>
        </authorList>
    </citation>
    <scope>IDENTIFICATION</scope>
</reference>
<feature type="compositionally biased region" description="Acidic residues" evidence="1">
    <location>
        <begin position="283"/>
        <end position="300"/>
    </location>
</feature>
<feature type="region of interest" description="Disordered" evidence="1">
    <location>
        <begin position="27"/>
        <end position="46"/>
    </location>
</feature>
<protein>
    <submittedName>
        <fullName evidence="2">Uncharacterized protein</fullName>
    </submittedName>
</protein>
<dbReference type="GeneID" id="17261537"/>
<organism evidence="2 3">
    <name type="scientific">Emiliania huxleyi (strain CCMP1516)</name>
    <dbReference type="NCBI Taxonomy" id="280463"/>
    <lineage>
        <taxon>Eukaryota</taxon>
        <taxon>Haptista</taxon>
        <taxon>Haptophyta</taxon>
        <taxon>Prymnesiophyceae</taxon>
        <taxon>Isochrysidales</taxon>
        <taxon>Noelaerhabdaceae</taxon>
        <taxon>Emiliania</taxon>
    </lineage>
</organism>
<dbReference type="AlphaFoldDB" id="A0A0D3IVV6"/>
<feature type="region of interest" description="Disordered" evidence="1">
    <location>
        <begin position="386"/>
        <end position="439"/>
    </location>
</feature>
<evidence type="ECO:0000313" key="3">
    <source>
        <dbReference type="Proteomes" id="UP000013827"/>
    </source>
</evidence>
<feature type="compositionally biased region" description="Acidic residues" evidence="1">
    <location>
        <begin position="186"/>
        <end position="208"/>
    </location>
</feature>
<feature type="compositionally biased region" description="Acidic residues" evidence="1">
    <location>
        <begin position="27"/>
        <end position="40"/>
    </location>
</feature>
<dbReference type="Proteomes" id="UP000013827">
    <property type="component" value="Unassembled WGS sequence"/>
</dbReference>
<accession>A0A0D3IVV6</accession>
<sequence length="462" mass="44983">MTNAVDPNVRYWAELDREVRGLMDGATAEEAELSSDDEGAAEGLLGGETLSWSRARHSGAVYAEAPRAESRPAAAGDAFRSRLAAAFDALPAPSAIAAGGGAVGAAGDRIGPAFSRQAQGHSLAEPESVSSWHALASREARGEEELAGPSAAGSGRGGGEEEDEEGDIAMLARRAAIAAEDGVGGGEEEEEEGEDDDDDWDAGWDDPDAAGRRKVSRGGGGGGGGDAAASSDDVEIGEWSTHTASWARDADDSDEDDGAASAGGGAAGAGGGAGGGGAFGGLDDLDELDGGGDDGMDDGMDVSSPPPAVAGEKRVRFGDAAAAAPSPSAGARRGAAAAAAAGRREGVAGGSRAGYTHYSLAETEAHGEESNRAGLTQARALLGAAGGADAGAGEGAARGAGAPPAEGGREASFGRRAAGGAGARSRHGGAAPSAGAGGGARVRLSHLMAGDDGASELDSLDE</sequence>
<dbReference type="RefSeq" id="XP_005767820.1">
    <property type="nucleotide sequence ID" value="XM_005767763.1"/>
</dbReference>
<proteinExistence type="predicted"/>